<evidence type="ECO:0000313" key="2">
    <source>
        <dbReference type="EMBL" id="KSV18900.1"/>
    </source>
</evidence>
<accession>A0A0V8M5D3</accession>
<evidence type="ECO:0000313" key="3">
    <source>
        <dbReference type="Proteomes" id="UP000053577"/>
    </source>
</evidence>
<dbReference type="RefSeq" id="WP_015406749.1">
    <property type="nucleotide sequence ID" value="NZ_CP019946.1"/>
</dbReference>
<dbReference type="NCBIfam" id="TIGR02589">
    <property type="entry name" value="cas_Csd2"/>
    <property type="match status" value="1"/>
</dbReference>
<dbReference type="EMBL" id="JGYD01000002">
    <property type="protein sequence ID" value="KSV18900.1"/>
    <property type="molecule type" value="Genomic_DNA"/>
</dbReference>
<dbReference type="Pfam" id="PF05107">
    <property type="entry name" value="Cas_Cas7"/>
    <property type="match status" value="1"/>
</dbReference>
<feature type="region of interest" description="Disordered" evidence="1">
    <location>
        <begin position="176"/>
        <end position="195"/>
    </location>
</feature>
<name>A0A0V8M5D3_9CHLR</name>
<organism evidence="2 3">
    <name type="scientific">Dehalococcoides mccartyi</name>
    <dbReference type="NCBI Taxonomy" id="61435"/>
    <lineage>
        <taxon>Bacteria</taxon>
        <taxon>Bacillati</taxon>
        <taxon>Chloroflexota</taxon>
        <taxon>Dehalococcoidia</taxon>
        <taxon>Dehalococcoidales</taxon>
        <taxon>Dehalococcoidaceae</taxon>
        <taxon>Dehalococcoides</taxon>
    </lineage>
</organism>
<gene>
    <name evidence="2" type="ORF">DA01_02430</name>
</gene>
<comment type="caution">
    <text evidence="2">The sequence shown here is derived from an EMBL/GenBank/DDBJ whole genome shotgun (WGS) entry which is preliminary data.</text>
</comment>
<dbReference type="NCBIfam" id="TIGR01595">
    <property type="entry name" value="cas_CT1132"/>
    <property type="match status" value="1"/>
</dbReference>
<dbReference type="PATRIC" id="fig|61435.5.peg.492"/>
<evidence type="ECO:0000256" key="1">
    <source>
        <dbReference type="SAM" id="MobiDB-lite"/>
    </source>
</evidence>
<dbReference type="InterPro" id="IPR013418">
    <property type="entry name" value="CRISPR-assoc_prot_Cas7/Csd2"/>
</dbReference>
<proteinExistence type="predicted"/>
<dbReference type="InterPro" id="IPR006482">
    <property type="entry name" value="Cas7_Csh2/Csh2"/>
</dbReference>
<protein>
    <submittedName>
        <fullName evidence="2">CRISPR-associated protein</fullName>
    </submittedName>
</protein>
<dbReference type="GO" id="GO:0043571">
    <property type="term" value="P:maintenance of CRISPR repeat elements"/>
    <property type="evidence" value="ECO:0007669"/>
    <property type="project" value="InterPro"/>
</dbReference>
<dbReference type="AlphaFoldDB" id="A0A0V8M5D3"/>
<sequence>MSLTKKIDFAVIFKVENANPNGDPLAGNRPRINYDSLGEVSDVCLKRKIRNRLLERGIDIFVQSDDNKIDGCKNLNERFDNLLKTDKEARSSKIETTEIVAKACAKWFDVRAFGQLFAYKSEGSNSKSKGKNKEASIEGQEESTKADSVSIGIRGPVSIQSAFSCQPVDITSIQITKSASSTGDGNKKSSDTMGMKHRVDRGVYVTFGSMNPQLAAKTGFSDQDAQIIKEILPKLFESDASSARPEGSMEVEKVIWWQHNCPSGQTSSAKIHRSLDVDDSDFNNIKIRFKEHTGPKPEIIPGY</sequence>
<reference evidence="2 3" key="1">
    <citation type="journal article" date="2015" name="Sci. Rep.">
        <title>A comparative genomics and reductive dehalogenase gene transcription study of two chloroethene-respiring bacteria, Dehalococcoides mccartyi strains MB and 11a.</title>
        <authorList>
            <person name="Low A."/>
            <person name="Shen Z."/>
            <person name="Cheng D."/>
            <person name="Rogers M.J."/>
            <person name="Lee P.K."/>
            <person name="He J."/>
        </authorList>
    </citation>
    <scope>NUCLEOTIDE SEQUENCE [LARGE SCALE GENOMIC DNA]</scope>
    <source>
        <strain evidence="2 3">MB</strain>
    </source>
</reference>
<dbReference type="OrthoDB" id="9776792at2"/>
<dbReference type="Proteomes" id="UP000053577">
    <property type="component" value="Unassembled WGS sequence"/>
</dbReference>
<feature type="region of interest" description="Disordered" evidence="1">
    <location>
        <begin position="122"/>
        <end position="149"/>
    </location>
</feature>